<dbReference type="EMBL" id="FNTD01000004">
    <property type="protein sequence ID" value="SED06078.1"/>
    <property type="molecule type" value="Genomic_DNA"/>
</dbReference>
<keyword evidence="1" id="KW-0732">Signal</keyword>
<dbReference type="STRING" id="67331.SAMN04490357_3697"/>
<dbReference type="RefSeq" id="WP_074992607.1">
    <property type="nucleotide sequence ID" value="NZ_FNTD01000004.1"/>
</dbReference>
<reference evidence="2 3" key="1">
    <citation type="submission" date="2016-10" db="EMBL/GenBank/DDBJ databases">
        <authorList>
            <person name="de Groot N.N."/>
        </authorList>
    </citation>
    <scope>NUCLEOTIDE SEQUENCE [LARGE SCALE GENOMIC DNA]</scope>
    <source>
        <strain evidence="2 3">DSM 40306</strain>
    </source>
</reference>
<sequence length="260" mass="26592">MRIRATAAAVLGALALSALAVPTAQAAGTTAPNVTFSKMKVNAGKAITVGATSTVKVKVTYTVTHPSTVSLSGIATGPLIYRGTSAKSPDNEFISDDPGTCTKVDSTTANCSATIAVTAADLYNSEAGTWKEGGLAVNSSGGMKWQSDLGTIPVRRAAKLTADATPEPVKKGKTLTVTGKLTRADWQKGTYVGFAGQSVKLQFRKAGTSTYTTLKTITSSSTGALKTTVTAGSDGYYRYSFAGTSTTSSVSAAGDYVDVQ</sequence>
<proteinExistence type="predicted"/>
<organism evidence="2 3">
    <name type="scientific">Streptomyces misionensis</name>
    <dbReference type="NCBI Taxonomy" id="67331"/>
    <lineage>
        <taxon>Bacteria</taxon>
        <taxon>Bacillati</taxon>
        <taxon>Actinomycetota</taxon>
        <taxon>Actinomycetes</taxon>
        <taxon>Kitasatosporales</taxon>
        <taxon>Streptomycetaceae</taxon>
        <taxon>Streptomyces</taxon>
    </lineage>
</organism>
<feature type="chain" id="PRO_5010329078" description="Calcium-binding protein" evidence="1">
    <location>
        <begin position="27"/>
        <end position="260"/>
    </location>
</feature>
<feature type="signal peptide" evidence="1">
    <location>
        <begin position="1"/>
        <end position="26"/>
    </location>
</feature>
<accession>A0A1H4XMG0</accession>
<protein>
    <recommendedName>
        <fullName evidence="4">Calcium-binding protein</fullName>
    </recommendedName>
</protein>
<evidence type="ECO:0000256" key="1">
    <source>
        <dbReference type="SAM" id="SignalP"/>
    </source>
</evidence>
<dbReference type="Proteomes" id="UP000182375">
    <property type="component" value="Unassembled WGS sequence"/>
</dbReference>
<gene>
    <name evidence="2" type="ORF">SAMN04490357_3697</name>
</gene>
<dbReference type="AlphaFoldDB" id="A0A1H4XMG0"/>
<evidence type="ECO:0008006" key="4">
    <source>
        <dbReference type="Google" id="ProtNLM"/>
    </source>
</evidence>
<evidence type="ECO:0000313" key="2">
    <source>
        <dbReference type="EMBL" id="SED06078.1"/>
    </source>
</evidence>
<name>A0A1H4XMG0_9ACTN</name>
<evidence type="ECO:0000313" key="3">
    <source>
        <dbReference type="Proteomes" id="UP000182375"/>
    </source>
</evidence>
<dbReference type="GeneID" id="95512829"/>